<accession>A0A9D1PS68</accession>
<dbReference type="Gene3D" id="2.70.150.10">
    <property type="entry name" value="Calcium-transporting ATPase, cytoplasmic transduction domain A"/>
    <property type="match status" value="1"/>
</dbReference>
<feature type="transmembrane region" description="Helical" evidence="6">
    <location>
        <begin position="51"/>
        <end position="69"/>
    </location>
</feature>
<organism evidence="8 9">
    <name type="scientific">Candidatus Monoglobus merdigallinarum</name>
    <dbReference type="NCBI Taxonomy" id="2838698"/>
    <lineage>
        <taxon>Bacteria</taxon>
        <taxon>Bacillati</taxon>
        <taxon>Bacillota</taxon>
        <taxon>Clostridia</taxon>
        <taxon>Monoglobales</taxon>
        <taxon>Monoglobaceae</taxon>
        <taxon>Monoglobus</taxon>
    </lineage>
</organism>
<dbReference type="SFLD" id="SFLDS00003">
    <property type="entry name" value="Haloacid_Dehalogenase"/>
    <property type="match status" value="1"/>
</dbReference>
<dbReference type="AlphaFoldDB" id="A0A9D1PS68"/>
<comment type="caution">
    <text evidence="8">The sequence shown here is derived from an EMBL/GenBank/DDBJ whole genome shotgun (WGS) entry which is preliminary data.</text>
</comment>
<feature type="transmembrane region" description="Helical" evidence="6">
    <location>
        <begin position="725"/>
        <end position="744"/>
    </location>
</feature>
<proteinExistence type="predicted"/>
<gene>
    <name evidence="8" type="ORF">H9900_06585</name>
</gene>
<dbReference type="SUPFAM" id="SSF81653">
    <property type="entry name" value="Calcium ATPase, transduction domain A"/>
    <property type="match status" value="1"/>
</dbReference>
<dbReference type="EMBL" id="DXIJ01000143">
    <property type="protein sequence ID" value="HIV86453.1"/>
    <property type="molecule type" value="Genomic_DNA"/>
</dbReference>
<protein>
    <submittedName>
        <fullName evidence="8">Cation-translocating P-type ATPase</fullName>
    </submittedName>
</protein>
<evidence type="ECO:0000256" key="4">
    <source>
        <dbReference type="ARBA" id="ARBA00022989"/>
    </source>
</evidence>
<dbReference type="PROSITE" id="PS00154">
    <property type="entry name" value="ATPASE_E1_E2"/>
    <property type="match status" value="1"/>
</dbReference>
<name>A0A9D1PS68_9FIRM</name>
<reference evidence="8" key="2">
    <citation type="submission" date="2021-04" db="EMBL/GenBank/DDBJ databases">
        <authorList>
            <person name="Gilroy R."/>
        </authorList>
    </citation>
    <scope>NUCLEOTIDE SEQUENCE</scope>
    <source>
        <strain evidence="8">5790</strain>
    </source>
</reference>
<feature type="transmembrane region" description="Helical" evidence="6">
    <location>
        <begin position="222"/>
        <end position="244"/>
    </location>
</feature>
<dbReference type="InterPro" id="IPR023214">
    <property type="entry name" value="HAD_sf"/>
</dbReference>
<dbReference type="PRINTS" id="PR00120">
    <property type="entry name" value="HATPASE"/>
</dbReference>
<dbReference type="SFLD" id="SFLDG00002">
    <property type="entry name" value="C1.7:_P-type_atpase_like"/>
    <property type="match status" value="1"/>
</dbReference>
<dbReference type="InterPro" id="IPR008250">
    <property type="entry name" value="ATPase_P-typ_transduc_dom_A_sf"/>
</dbReference>
<dbReference type="SFLD" id="SFLDF00027">
    <property type="entry name" value="p-type_atpase"/>
    <property type="match status" value="1"/>
</dbReference>
<dbReference type="Gene3D" id="3.40.50.1000">
    <property type="entry name" value="HAD superfamily/HAD-like"/>
    <property type="match status" value="1"/>
</dbReference>
<dbReference type="InterPro" id="IPR001757">
    <property type="entry name" value="P_typ_ATPase"/>
</dbReference>
<evidence type="ECO:0000313" key="9">
    <source>
        <dbReference type="Proteomes" id="UP000824162"/>
    </source>
</evidence>
<dbReference type="InterPro" id="IPR044492">
    <property type="entry name" value="P_typ_ATPase_HD_dom"/>
</dbReference>
<comment type="subcellular location">
    <subcellularLocation>
        <location evidence="1">Membrane</location>
        <topology evidence="1">Multi-pass membrane protein</topology>
    </subcellularLocation>
</comment>
<evidence type="ECO:0000256" key="5">
    <source>
        <dbReference type="ARBA" id="ARBA00023136"/>
    </source>
</evidence>
<dbReference type="GO" id="GO:0016887">
    <property type="term" value="F:ATP hydrolysis activity"/>
    <property type="evidence" value="ECO:0007669"/>
    <property type="project" value="InterPro"/>
</dbReference>
<keyword evidence="4 6" id="KW-1133">Transmembrane helix</keyword>
<evidence type="ECO:0000259" key="7">
    <source>
        <dbReference type="Pfam" id="PF00122"/>
    </source>
</evidence>
<feature type="domain" description="P-type ATPase A" evidence="7">
    <location>
        <begin position="106"/>
        <end position="203"/>
    </location>
</feature>
<dbReference type="NCBIfam" id="TIGR01494">
    <property type="entry name" value="ATPase_P-type"/>
    <property type="match status" value="2"/>
</dbReference>
<feature type="transmembrane region" description="Helical" evidence="6">
    <location>
        <begin position="669"/>
        <end position="691"/>
    </location>
</feature>
<feature type="transmembrane region" description="Helical" evidence="6">
    <location>
        <begin position="256"/>
        <end position="284"/>
    </location>
</feature>
<dbReference type="Pfam" id="PF00702">
    <property type="entry name" value="Hydrolase"/>
    <property type="match status" value="1"/>
</dbReference>
<dbReference type="Pfam" id="PF00122">
    <property type="entry name" value="E1-E2_ATPase"/>
    <property type="match status" value="1"/>
</dbReference>
<feature type="transmembrane region" description="Helical" evidence="6">
    <location>
        <begin position="631"/>
        <end position="649"/>
    </location>
</feature>
<feature type="transmembrane region" description="Helical" evidence="6">
    <location>
        <begin position="601"/>
        <end position="625"/>
    </location>
</feature>
<dbReference type="Proteomes" id="UP000824162">
    <property type="component" value="Unassembled WGS sequence"/>
</dbReference>
<dbReference type="InterPro" id="IPR059000">
    <property type="entry name" value="ATPase_P-type_domA"/>
</dbReference>
<dbReference type="InterPro" id="IPR018303">
    <property type="entry name" value="ATPase_P-typ_P_site"/>
</dbReference>
<dbReference type="Gene3D" id="3.40.1110.10">
    <property type="entry name" value="Calcium-transporting ATPase, cytoplasmic domain N"/>
    <property type="match status" value="1"/>
</dbReference>
<dbReference type="SUPFAM" id="SSF81660">
    <property type="entry name" value="Metal cation-transporting ATPase, ATP-binding domain N"/>
    <property type="match status" value="1"/>
</dbReference>
<dbReference type="PRINTS" id="PR00119">
    <property type="entry name" value="CATATPASE"/>
</dbReference>
<dbReference type="InterPro" id="IPR023298">
    <property type="entry name" value="ATPase_P-typ_TM_dom_sf"/>
</dbReference>
<dbReference type="SUPFAM" id="SSF81665">
    <property type="entry name" value="Calcium ATPase, transmembrane domain M"/>
    <property type="match status" value="1"/>
</dbReference>
<feature type="transmembrane region" description="Helical" evidence="6">
    <location>
        <begin position="75"/>
        <end position="93"/>
    </location>
</feature>
<evidence type="ECO:0000256" key="6">
    <source>
        <dbReference type="SAM" id="Phobius"/>
    </source>
</evidence>
<feature type="transmembrane region" description="Helical" evidence="6">
    <location>
        <begin position="750"/>
        <end position="772"/>
    </location>
</feature>
<keyword evidence="2 6" id="KW-0812">Transmembrane</keyword>
<dbReference type="GO" id="GO:0005524">
    <property type="term" value="F:ATP binding"/>
    <property type="evidence" value="ECO:0007669"/>
    <property type="project" value="InterPro"/>
</dbReference>
<evidence type="ECO:0000256" key="1">
    <source>
        <dbReference type="ARBA" id="ARBA00004141"/>
    </source>
</evidence>
<evidence type="ECO:0000256" key="3">
    <source>
        <dbReference type="ARBA" id="ARBA00022967"/>
    </source>
</evidence>
<sequence length="797" mass="87667">MENTSEFERTAGEYESGLTAEQVRERTKNGDVNTEVSSSTRTYGEIIKANVFTYFNLIFVILAVLLILVGSFRDLTFMGVVFFNTIIGIAQEFRSKRALDKLKIISEPKARVIRGGSEQTVPVEELVLDDLVVFSAGSQIPADAVVVSGSVQMNESLITGESDEVLKKPGYELYSGSFVVSGSCRARLTKVGENSYVSQLTKKATRDRREEESEMIRSLDRLVKIVGIIIIPIGLTLFIQQMFFTPSGFKDSITGMVAAVIGMIPEGLYLLASVAMVVSIMRLARQQVLVRSMKCIETLARVNVLCVDKTGTITENRMNVSELAAVGGHDYDSVRGLLSNMTAAMENDNATMEALKEYFTGGTGTKPEKVFSFSSKYKYSACVLGGQSYVLGAPELTLREEFENFKEQVNGYSSEGYRVLAFSKYHGELSGKALTERAEALGFILLENPIRETAKETFEYFDRQGVEIKVISGDNPATVSRVAAEAGIKNADKYIDASTLTSDQAIYNACMEYSVFGRVVPEQKRQFIKALKAQGKTVGMTGDGVNDVLALKEANCSIAMASGSEAASQVSQLVLVDSDFSKMPSVVGEGRRVVNNIERSASLFLVKNIFSLLLSLFSMVAVNGYPMEPSQVSLVSMFTIGVPSFFLSLEPNRNLIKGHFLPNVFKKAVPAGLTDFFIVALFVICCEAFHIDDTCSSTASAILVSVIGFMVLFDTAKPFNLWHGILIFGLAACWLFCAVFLSELFAMYRMTWQCVLILVVFILAAIPVYKFLSLIANTDFWRGLLERLKSFLRAKLN</sequence>
<dbReference type="GO" id="GO:0016020">
    <property type="term" value="C:membrane"/>
    <property type="evidence" value="ECO:0007669"/>
    <property type="project" value="UniProtKB-SubCell"/>
</dbReference>
<keyword evidence="3" id="KW-1278">Translocase</keyword>
<dbReference type="SUPFAM" id="SSF56784">
    <property type="entry name" value="HAD-like"/>
    <property type="match status" value="1"/>
</dbReference>
<evidence type="ECO:0000313" key="8">
    <source>
        <dbReference type="EMBL" id="HIV86453.1"/>
    </source>
</evidence>
<keyword evidence="5 6" id="KW-0472">Membrane</keyword>
<dbReference type="Gene3D" id="1.20.1110.10">
    <property type="entry name" value="Calcium-transporting ATPase, transmembrane domain"/>
    <property type="match status" value="1"/>
</dbReference>
<reference evidence="8" key="1">
    <citation type="journal article" date="2021" name="PeerJ">
        <title>Extensive microbial diversity within the chicken gut microbiome revealed by metagenomics and culture.</title>
        <authorList>
            <person name="Gilroy R."/>
            <person name="Ravi A."/>
            <person name="Getino M."/>
            <person name="Pursley I."/>
            <person name="Horton D.L."/>
            <person name="Alikhan N.F."/>
            <person name="Baker D."/>
            <person name="Gharbi K."/>
            <person name="Hall N."/>
            <person name="Watson M."/>
            <person name="Adriaenssens E.M."/>
            <person name="Foster-Nyarko E."/>
            <person name="Jarju S."/>
            <person name="Secka A."/>
            <person name="Antonio M."/>
            <person name="Oren A."/>
            <person name="Chaudhuri R.R."/>
            <person name="La Ragione R."/>
            <person name="Hildebrand F."/>
            <person name="Pallen M.J."/>
        </authorList>
    </citation>
    <scope>NUCLEOTIDE SEQUENCE</scope>
    <source>
        <strain evidence="8">5790</strain>
    </source>
</reference>
<dbReference type="InterPro" id="IPR036412">
    <property type="entry name" value="HAD-like_sf"/>
</dbReference>
<evidence type="ECO:0000256" key="2">
    <source>
        <dbReference type="ARBA" id="ARBA00022692"/>
    </source>
</evidence>
<dbReference type="PANTHER" id="PTHR42861">
    <property type="entry name" value="CALCIUM-TRANSPORTING ATPASE"/>
    <property type="match status" value="1"/>
</dbReference>
<dbReference type="InterPro" id="IPR023299">
    <property type="entry name" value="ATPase_P-typ_cyto_dom_N"/>
</dbReference>
<dbReference type="CDD" id="cd02609">
    <property type="entry name" value="P-type_ATPase"/>
    <property type="match status" value="1"/>
</dbReference>